<comment type="caution">
    <text evidence="1">The sequence shown here is derived from an EMBL/GenBank/DDBJ whole genome shotgun (WGS) entry which is preliminary data.</text>
</comment>
<keyword evidence="2" id="KW-1185">Reference proteome</keyword>
<dbReference type="AlphaFoldDB" id="A0A6A2Y1A5"/>
<name>A0A6A2Y1A5_HIBSY</name>
<gene>
    <name evidence="1" type="ORF">F3Y22_tig00113725pilonHSYRG00396</name>
</gene>
<proteinExistence type="predicted"/>
<organism evidence="1 2">
    <name type="scientific">Hibiscus syriacus</name>
    <name type="common">Rose of Sharon</name>
    <dbReference type="NCBI Taxonomy" id="106335"/>
    <lineage>
        <taxon>Eukaryota</taxon>
        <taxon>Viridiplantae</taxon>
        <taxon>Streptophyta</taxon>
        <taxon>Embryophyta</taxon>
        <taxon>Tracheophyta</taxon>
        <taxon>Spermatophyta</taxon>
        <taxon>Magnoliopsida</taxon>
        <taxon>eudicotyledons</taxon>
        <taxon>Gunneridae</taxon>
        <taxon>Pentapetalae</taxon>
        <taxon>rosids</taxon>
        <taxon>malvids</taxon>
        <taxon>Malvales</taxon>
        <taxon>Malvaceae</taxon>
        <taxon>Malvoideae</taxon>
        <taxon>Hibiscus</taxon>
    </lineage>
</organism>
<dbReference type="Proteomes" id="UP000436088">
    <property type="component" value="Unassembled WGS sequence"/>
</dbReference>
<evidence type="ECO:0000313" key="2">
    <source>
        <dbReference type="Proteomes" id="UP000436088"/>
    </source>
</evidence>
<dbReference type="EMBL" id="VEPZ02001720">
    <property type="protein sequence ID" value="KAE8661464.1"/>
    <property type="molecule type" value="Genomic_DNA"/>
</dbReference>
<sequence length="488" mass="56559">MQRKFNFTTKGPLVVNKQFPNFRANFNFTAKDIGLQTTQVQLHDEGTAGCQQTTSQFQSQFQLHSEGYWTPDNASSTSRRRDRWLSTNNFSISEPISTSQRRILDSRQRKFNFTTKGPLVVNKQLLNFRANFNFTAKDIGLQTTQVQLHDEGTAGSQQTTSQFQSQFQLHNERYWTPDNASSTSRRRDRWLLKNNFPISEPISTSQRKILDSRQRKFNFTTKGPLVVNKQFPNFGANFNFTAKDIGLQTTQVQLHDEGTAGCQQTTSQFQSQFQLHNERYWTPDNPKPISTSQRMILDSRQCKFNFTTKGPLVVNKQLPNFRANFNFTAKDIGLETTQVQLQNEGTAGCQQTISQFRSQFQLHSEGYWTRDNTSSTSQRRDDWLSTNNFPITEPISTSRRRILDSEQSYLLEFQLHDEGYPIPGSTSRRRGHLRFQLHDEGNRAHKHHPSLDWISTSRRRISNSKKDYLSTKTFEFDYAQLQGTSFTV</sequence>
<evidence type="ECO:0000313" key="1">
    <source>
        <dbReference type="EMBL" id="KAE8661464.1"/>
    </source>
</evidence>
<reference evidence="1" key="1">
    <citation type="submission" date="2019-09" db="EMBL/GenBank/DDBJ databases">
        <title>Draft genome information of white flower Hibiscus syriacus.</title>
        <authorList>
            <person name="Kim Y.-M."/>
        </authorList>
    </citation>
    <scope>NUCLEOTIDE SEQUENCE [LARGE SCALE GENOMIC DNA]</scope>
    <source>
        <strain evidence="1">YM2019G1</strain>
    </source>
</reference>
<protein>
    <submittedName>
        <fullName evidence="1">Uncharacterized protein</fullName>
    </submittedName>
</protein>
<accession>A0A6A2Y1A5</accession>